<reference evidence="2" key="1">
    <citation type="submission" date="2016-04" db="EMBL/GenBank/DDBJ databases">
        <authorList>
            <person name="Evans L.H."/>
            <person name="Alamgir A."/>
            <person name="Owens N."/>
            <person name="Weber N.D."/>
            <person name="Virtaneva K."/>
            <person name="Barbian K."/>
            <person name="Babar A."/>
            <person name="Rosenke K."/>
        </authorList>
    </citation>
    <scope>NUCLEOTIDE SEQUENCE</scope>
    <source>
        <strain evidence="2">86-1</strain>
    </source>
</reference>
<dbReference type="RefSeq" id="WP_296938474.1">
    <property type="nucleotide sequence ID" value="NZ_LT599032.1"/>
</dbReference>
<evidence type="ECO:0000259" key="1">
    <source>
        <dbReference type="PROSITE" id="PS50011"/>
    </source>
</evidence>
<dbReference type="SUPFAM" id="SSF56112">
    <property type="entry name" value="Protein kinase-like (PK-like)"/>
    <property type="match status" value="1"/>
</dbReference>
<dbReference type="GO" id="GO:0004672">
    <property type="term" value="F:protein kinase activity"/>
    <property type="evidence" value="ECO:0007669"/>
    <property type="project" value="InterPro"/>
</dbReference>
<sequence>MKLSINPKYNGLSEFIYSIPEIFSQEGEMVYNARNTIKLFRINGFMVNVKSFKRPILINRFVYKYIRKSKAERSFNNALYVLDKGINTPEPIAYIDICKNRLLSESYYISIHEEVQGTMKEVYKQTEEESKGLIQAFTMFTAEIHKKGIFHKDYSPGNILYKTTEEGYQFYLVDLNRMSFKNIRLLDSCRSFKRIKANDNTLDYIGEEYSKIRKYDEKICQKLIHLYNRRFWKKYLLRHPECENQY</sequence>
<dbReference type="Gene3D" id="1.10.510.10">
    <property type="entry name" value="Transferase(Phosphotransferase) domain 1"/>
    <property type="match status" value="1"/>
</dbReference>
<protein>
    <recommendedName>
        <fullName evidence="1">Protein kinase domain-containing protein</fullName>
    </recommendedName>
</protein>
<dbReference type="Pfam" id="PF06293">
    <property type="entry name" value="Kdo"/>
    <property type="match status" value="1"/>
</dbReference>
<evidence type="ECO:0000313" key="2">
    <source>
        <dbReference type="EMBL" id="SBV92325.1"/>
    </source>
</evidence>
<dbReference type="PROSITE" id="PS50011">
    <property type="entry name" value="PROTEIN_KINASE_DOM"/>
    <property type="match status" value="1"/>
</dbReference>
<name>A0A212IZF3_9BACT</name>
<dbReference type="AlphaFoldDB" id="A0A212IZF3"/>
<feature type="domain" description="Protein kinase" evidence="1">
    <location>
        <begin position="16"/>
        <end position="246"/>
    </location>
</feature>
<gene>
    <name evidence="2" type="ORF">KL86DYS1_10580</name>
</gene>
<organism evidence="2">
    <name type="scientific">uncultured Dysgonomonas sp</name>
    <dbReference type="NCBI Taxonomy" id="206096"/>
    <lineage>
        <taxon>Bacteria</taxon>
        <taxon>Pseudomonadati</taxon>
        <taxon>Bacteroidota</taxon>
        <taxon>Bacteroidia</taxon>
        <taxon>Bacteroidales</taxon>
        <taxon>Dysgonomonadaceae</taxon>
        <taxon>Dysgonomonas</taxon>
        <taxon>environmental samples</taxon>
    </lineage>
</organism>
<dbReference type="InterPro" id="IPR011009">
    <property type="entry name" value="Kinase-like_dom_sf"/>
</dbReference>
<dbReference type="InterPro" id="IPR000719">
    <property type="entry name" value="Prot_kinase_dom"/>
</dbReference>
<dbReference type="EMBL" id="FLUM01000001">
    <property type="protein sequence ID" value="SBV92325.1"/>
    <property type="molecule type" value="Genomic_DNA"/>
</dbReference>
<accession>A0A212IZF3</accession>
<dbReference type="GO" id="GO:0005524">
    <property type="term" value="F:ATP binding"/>
    <property type="evidence" value="ECO:0007669"/>
    <property type="project" value="InterPro"/>
</dbReference>
<proteinExistence type="predicted"/>